<dbReference type="GO" id="GO:0005576">
    <property type="term" value="C:extracellular region"/>
    <property type="evidence" value="ECO:0007669"/>
    <property type="project" value="UniProtKB-SubCell"/>
</dbReference>
<dbReference type="FunFam" id="1.10.238.20:FF:000001">
    <property type="entry name" value="General odorant-binding protein lush"/>
    <property type="match status" value="1"/>
</dbReference>
<dbReference type="GO" id="GO:0007608">
    <property type="term" value="P:sensory perception of smell"/>
    <property type="evidence" value="ECO:0007669"/>
    <property type="project" value="UniProtKB-ARBA"/>
</dbReference>
<evidence type="ECO:0000256" key="3">
    <source>
        <dbReference type="ARBA" id="ARBA00022525"/>
    </source>
</evidence>
<dbReference type="PRINTS" id="PR00485">
    <property type="entry name" value="MEALWORMBTLB"/>
</dbReference>
<evidence type="ECO:0000256" key="6">
    <source>
        <dbReference type="SAM" id="SignalP"/>
    </source>
</evidence>
<dbReference type="SMART" id="SM00708">
    <property type="entry name" value="PhBP"/>
    <property type="match status" value="1"/>
</dbReference>
<comment type="similarity">
    <text evidence="2">Belongs to the PBP/GOBP family.</text>
</comment>
<feature type="signal peptide" evidence="6">
    <location>
        <begin position="1"/>
        <end position="18"/>
    </location>
</feature>
<evidence type="ECO:0000313" key="7">
    <source>
        <dbReference type="EMBL" id="AMP19490.1"/>
    </source>
</evidence>
<sequence>MMVQGWIVLVGSVVAVLADLDQTLLPTETKELMVALHKNCVDHLGVTEAQVNQLKAGVFTEDVKLKCYTRCLMSESGVMDENGAIDIKAFSEILPESIRGTTRNVFDSCAQTNKDIADECVKAYEVIQCWYKQNPESYFMI</sequence>
<evidence type="ECO:0000256" key="4">
    <source>
        <dbReference type="ARBA" id="ARBA00023180"/>
    </source>
</evidence>
<feature type="chain" id="PRO_5021003480" evidence="6">
    <location>
        <begin position="19"/>
        <end position="141"/>
    </location>
</feature>
<keyword evidence="6" id="KW-0732">Signal</keyword>
<dbReference type="InterPro" id="IPR036728">
    <property type="entry name" value="PBP_GOBP_sf"/>
</dbReference>
<dbReference type="GO" id="GO:0005549">
    <property type="term" value="F:odorant binding"/>
    <property type="evidence" value="ECO:0007669"/>
    <property type="project" value="InterPro"/>
</dbReference>
<proteinExistence type="evidence at transcript level"/>
<reference evidence="7" key="1">
    <citation type="submission" date="2015-05" db="EMBL/GenBank/DDBJ databases">
        <title>Identification and expression pattern analysis of odorant binding proteins and chemosensory proteins in the pine shoot beetle, Tomicus yunnanensis.</title>
        <authorList>
            <person name="Zhu J.Y."/>
        </authorList>
    </citation>
    <scope>NUCLEOTIDE SEQUENCE</scope>
</reference>
<organism evidence="7">
    <name type="scientific">Tomicus yunnanensis</name>
    <dbReference type="NCBI Taxonomy" id="768153"/>
    <lineage>
        <taxon>Eukaryota</taxon>
        <taxon>Metazoa</taxon>
        <taxon>Ecdysozoa</taxon>
        <taxon>Arthropoda</taxon>
        <taxon>Hexapoda</taxon>
        <taxon>Insecta</taxon>
        <taxon>Pterygota</taxon>
        <taxon>Neoptera</taxon>
        <taxon>Endopterygota</taxon>
        <taxon>Coleoptera</taxon>
        <taxon>Polyphaga</taxon>
        <taxon>Cucujiformia</taxon>
        <taxon>Curculionidae</taxon>
        <taxon>Scolytinae</taxon>
        <taxon>Tomicus</taxon>
    </lineage>
</organism>
<dbReference type="CDD" id="cd23992">
    <property type="entry name" value="PBP_GOBP"/>
    <property type="match status" value="1"/>
</dbReference>
<keyword evidence="3" id="KW-0964">Secreted</keyword>
<dbReference type="AlphaFoldDB" id="A0A4P2HMC9"/>
<dbReference type="PANTHER" id="PTHR21364">
    <property type="entry name" value="GENERAL ODORANT-BINDING PROTEIN 19A"/>
    <property type="match status" value="1"/>
</dbReference>
<name>A0A4P2HMC9_9CUCU</name>
<dbReference type="SUPFAM" id="SSF47565">
    <property type="entry name" value="Insect pheromone/odorant-binding proteins"/>
    <property type="match status" value="1"/>
</dbReference>
<dbReference type="EMBL" id="KR701855">
    <property type="protein sequence ID" value="AMP19490.1"/>
    <property type="molecule type" value="mRNA"/>
</dbReference>
<accession>A0A4P2HMC9</accession>
<comment type="function">
    <text evidence="5">May be a carrier protein for lipids.</text>
</comment>
<keyword evidence="4" id="KW-0325">Glycoprotein</keyword>
<protein>
    <submittedName>
        <fullName evidence="7">Odorant binding protein 8</fullName>
    </submittedName>
</protein>
<dbReference type="Gene3D" id="1.10.238.20">
    <property type="entry name" value="Pheromone/general odorant binding protein domain"/>
    <property type="match status" value="1"/>
</dbReference>
<comment type="subcellular location">
    <subcellularLocation>
        <location evidence="1">Secreted</location>
    </subcellularLocation>
</comment>
<dbReference type="PANTHER" id="PTHR21364:SF2">
    <property type="entry name" value="GENERAL ODORANT-BINDING PROTEIN 19A"/>
    <property type="match status" value="1"/>
</dbReference>
<dbReference type="Pfam" id="PF01395">
    <property type="entry name" value="PBP_GOBP"/>
    <property type="match status" value="1"/>
</dbReference>
<evidence type="ECO:0000256" key="5">
    <source>
        <dbReference type="ARBA" id="ARBA00056866"/>
    </source>
</evidence>
<evidence type="ECO:0000256" key="1">
    <source>
        <dbReference type="ARBA" id="ARBA00004613"/>
    </source>
</evidence>
<evidence type="ECO:0000256" key="2">
    <source>
        <dbReference type="ARBA" id="ARBA00008098"/>
    </source>
</evidence>
<dbReference type="InterPro" id="IPR006170">
    <property type="entry name" value="PBP/GOBP"/>
</dbReference>